<dbReference type="SUPFAM" id="SSF50978">
    <property type="entry name" value="WD40 repeat-like"/>
    <property type="match status" value="1"/>
</dbReference>
<dbReference type="SUPFAM" id="SSF50969">
    <property type="entry name" value="YVTN repeat-like/Quinoprotein amine dehydrogenase"/>
    <property type="match status" value="1"/>
</dbReference>
<dbReference type="Pfam" id="PF20703">
    <property type="entry name" value="nSTAND1"/>
    <property type="match status" value="1"/>
</dbReference>
<sequence length="1125" mass="121132">MSSMPRGERPLDEGDSPLLLFAADLRQLRTNAGKPSYRDLARKAHFSASTLSDAAGGRKLPGLDVTLAYVRACDGDEPAWERRWHDLAVAMAQSRAVDGPSPYVGLNSFTTEDADRFFGREALTRTLLDRLERQRFLAVFGASGEGKSSLLRAGIAARFDNAVVCTPGQDPDAAIADALARCPDLLVVDQFEELFTLCEDEVQRTAFLDALLTAGCKKVIAVRSDFYPHCAQYPKLADALTDAQVLLGTMTPDELRRAITQPAATVGCTVETALLTTLVAEAAGRSGVLPLVSHALLETWHRRRGNTLTLGGYQSAGGIQGALAQSAEAAFATLDDAEQRLAKQLLLRLSADGTKRPVPRQDVVGEEVLDVLADTRLITVDEHTVEVTHEALFQAWPRLRAWLDEDREGLSTHRRLTDAARTWAELGRDADSLYRNTRLIETSEWITRTKPELTATEREFIGASKSLERRRNRRLRWIASGLTALLVATAASAVVAVQQRREVERLGLITQSQQLAAASEALVVSDPRQSARKAAEAYRTYPTPEARSRVLSASASARGRRLDHLGGWSFGFGKDFIGLMGPEGLVVHDTATLSLKARWRPSMTGVVFSWDIAPDGRTIAVCLHDGRIVLWAGPDAQQVVLQRQGTRGGVAFTADGRSLVVGGDVWDLATRQVRHSLPVGAINGPFDIADDRVLALVTAGSIALWDLRTQQRTGGLQVQSGEITRVRLLPGGKLAALATTEGQVQVRDLATGAVVATPPAHTGVVNSLSLSPDGSMLVSGGEDGRAHIWDVAHGNAITTITINEPARSVKFSPDGGLAVLTPRALRFWPPGSVPRTAGYTVRALTVDDDGTIVTLDDAGVIERRDSTLRTVKRVETGVPQSRSGRFSQNHDLVVMNGALQVRDAMTGETVSKPAVPAGSTTTGIAFGENRIAVVSSAEPDALWSLDKESKPDFIGGDSSGPRTAVSFGRSDNQLVFAREDGEVLVRDNDIDNQNMALPRTHSAAVRALALSPGRTILATGGDDGLIALWDTGTWQKIGELRGHTDAVKALEFSPDGNRLASGSTDRSVIVWDVRERTAWATLRGHSRGVTHVAWRPDGSQLVSAGADAIQVWGLDMAQALRIVEN</sequence>
<dbReference type="RefSeq" id="WP_166045083.1">
    <property type="nucleotide sequence ID" value="NZ_JAAMPJ010000002.1"/>
</dbReference>
<feature type="domain" description="HTH cro/C1-type" evidence="4">
    <location>
        <begin position="24"/>
        <end position="80"/>
    </location>
</feature>
<evidence type="ECO:0000259" key="4">
    <source>
        <dbReference type="SMART" id="SM00530"/>
    </source>
</evidence>
<keyword evidence="2" id="KW-0677">Repeat</keyword>
<dbReference type="PROSITE" id="PS00678">
    <property type="entry name" value="WD_REPEATS_1"/>
    <property type="match status" value="2"/>
</dbReference>
<dbReference type="Pfam" id="PF13560">
    <property type="entry name" value="HTH_31"/>
    <property type="match status" value="1"/>
</dbReference>
<keyword evidence="1 3" id="KW-0853">WD repeat</keyword>
<evidence type="ECO:0000256" key="3">
    <source>
        <dbReference type="PROSITE-ProRule" id="PRU00221"/>
    </source>
</evidence>
<organism evidence="5 6">
    <name type="scientific">Lentzea alba</name>
    <dbReference type="NCBI Taxonomy" id="2714351"/>
    <lineage>
        <taxon>Bacteria</taxon>
        <taxon>Bacillati</taxon>
        <taxon>Actinomycetota</taxon>
        <taxon>Actinomycetes</taxon>
        <taxon>Pseudonocardiales</taxon>
        <taxon>Pseudonocardiaceae</taxon>
        <taxon>Lentzea</taxon>
    </lineage>
</organism>
<feature type="repeat" description="WD" evidence="3">
    <location>
        <begin position="758"/>
        <end position="799"/>
    </location>
</feature>
<dbReference type="Gene3D" id="3.40.50.300">
    <property type="entry name" value="P-loop containing nucleotide triphosphate hydrolases"/>
    <property type="match status" value="1"/>
</dbReference>
<reference evidence="5 6" key="1">
    <citation type="submission" date="2020-03" db="EMBL/GenBank/DDBJ databases">
        <title>Isolation and identification of active actinomycetes.</title>
        <authorList>
            <person name="Sun X."/>
        </authorList>
    </citation>
    <scope>NUCLEOTIDE SEQUENCE [LARGE SCALE GENOMIC DNA]</scope>
    <source>
        <strain evidence="5 6">NEAU-D13</strain>
    </source>
</reference>
<dbReference type="SMART" id="SM00530">
    <property type="entry name" value="HTH_XRE"/>
    <property type="match status" value="1"/>
</dbReference>
<dbReference type="SUPFAM" id="SSF51004">
    <property type="entry name" value="C-terminal (heme d1) domain of cytochrome cd1-nitrite reductase"/>
    <property type="match status" value="1"/>
</dbReference>
<dbReference type="InterPro" id="IPR049052">
    <property type="entry name" value="nSTAND1"/>
</dbReference>
<dbReference type="InterPro" id="IPR027417">
    <property type="entry name" value="P-loop_NTPase"/>
</dbReference>
<dbReference type="PROSITE" id="PS50294">
    <property type="entry name" value="WD_REPEATS_REGION"/>
    <property type="match status" value="3"/>
</dbReference>
<dbReference type="InterPro" id="IPR011048">
    <property type="entry name" value="Haem_d1_sf"/>
</dbReference>
<feature type="repeat" description="WD" evidence="3">
    <location>
        <begin position="998"/>
        <end position="1030"/>
    </location>
</feature>
<dbReference type="InterPro" id="IPR001387">
    <property type="entry name" value="Cro/C1-type_HTH"/>
</dbReference>
<dbReference type="Gene3D" id="2.130.10.10">
    <property type="entry name" value="YVTN repeat-like/Quinoprotein amine dehydrogenase"/>
    <property type="match status" value="3"/>
</dbReference>
<dbReference type="PRINTS" id="PR00320">
    <property type="entry name" value="GPROTEINBRPT"/>
</dbReference>
<dbReference type="EMBL" id="JAAMPJ010000002">
    <property type="protein sequence ID" value="NGY59004.1"/>
    <property type="molecule type" value="Genomic_DNA"/>
</dbReference>
<dbReference type="SUPFAM" id="SSF52540">
    <property type="entry name" value="P-loop containing nucleoside triphosphate hydrolases"/>
    <property type="match status" value="1"/>
</dbReference>
<dbReference type="SMART" id="SM00320">
    <property type="entry name" value="WD40"/>
    <property type="match status" value="7"/>
</dbReference>
<proteinExistence type="predicted"/>
<dbReference type="InterPro" id="IPR011044">
    <property type="entry name" value="Quino_amine_DH_bsu"/>
</dbReference>
<dbReference type="PROSITE" id="PS50082">
    <property type="entry name" value="WD_REPEATS_2"/>
    <property type="match status" value="4"/>
</dbReference>
<accession>A0A7C9RNQ3</accession>
<name>A0A7C9RNQ3_9PSEU</name>
<evidence type="ECO:0000256" key="2">
    <source>
        <dbReference type="ARBA" id="ARBA00022737"/>
    </source>
</evidence>
<evidence type="ECO:0000313" key="6">
    <source>
        <dbReference type="Proteomes" id="UP000481360"/>
    </source>
</evidence>
<dbReference type="CDD" id="cd00200">
    <property type="entry name" value="WD40"/>
    <property type="match status" value="1"/>
</dbReference>
<dbReference type="CDD" id="cd00093">
    <property type="entry name" value="HTH_XRE"/>
    <property type="match status" value="1"/>
</dbReference>
<gene>
    <name evidence="5" type="ORF">G7043_08700</name>
</gene>
<dbReference type="InterPro" id="IPR001680">
    <property type="entry name" value="WD40_rpt"/>
</dbReference>
<dbReference type="Proteomes" id="UP000481360">
    <property type="component" value="Unassembled WGS sequence"/>
</dbReference>
<dbReference type="InterPro" id="IPR015943">
    <property type="entry name" value="WD40/YVTN_repeat-like_dom_sf"/>
</dbReference>
<feature type="repeat" description="WD" evidence="3">
    <location>
        <begin position="1040"/>
        <end position="1081"/>
    </location>
</feature>
<comment type="caution">
    <text evidence="5">The sequence shown here is derived from an EMBL/GenBank/DDBJ whole genome shotgun (WGS) entry which is preliminary data.</text>
</comment>
<dbReference type="InterPro" id="IPR036322">
    <property type="entry name" value="WD40_repeat_dom_sf"/>
</dbReference>
<dbReference type="InterPro" id="IPR050505">
    <property type="entry name" value="WDR55/POC1"/>
</dbReference>
<dbReference type="PANTHER" id="PTHR44019:SF8">
    <property type="entry name" value="POC1 CENTRIOLAR PROTEIN HOMOLOG"/>
    <property type="match status" value="1"/>
</dbReference>
<protein>
    <recommendedName>
        <fullName evidence="4">HTH cro/C1-type domain-containing protein</fullName>
    </recommendedName>
</protein>
<dbReference type="InterPro" id="IPR020472">
    <property type="entry name" value="WD40_PAC1"/>
</dbReference>
<evidence type="ECO:0000256" key="1">
    <source>
        <dbReference type="ARBA" id="ARBA00022574"/>
    </source>
</evidence>
<keyword evidence="6" id="KW-1185">Reference proteome</keyword>
<dbReference type="AlphaFoldDB" id="A0A7C9RNQ3"/>
<dbReference type="Pfam" id="PF00400">
    <property type="entry name" value="WD40"/>
    <property type="match status" value="4"/>
</dbReference>
<dbReference type="InterPro" id="IPR019775">
    <property type="entry name" value="WD40_repeat_CS"/>
</dbReference>
<feature type="repeat" description="WD" evidence="3">
    <location>
        <begin position="1082"/>
        <end position="1107"/>
    </location>
</feature>
<dbReference type="PANTHER" id="PTHR44019">
    <property type="entry name" value="WD REPEAT-CONTAINING PROTEIN 55"/>
    <property type="match status" value="1"/>
</dbReference>
<evidence type="ECO:0000313" key="5">
    <source>
        <dbReference type="EMBL" id="NGY59004.1"/>
    </source>
</evidence>